<proteinExistence type="predicted"/>
<feature type="region of interest" description="Disordered" evidence="1">
    <location>
        <begin position="146"/>
        <end position="213"/>
    </location>
</feature>
<feature type="compositionally biased region" description="Basic and acidic residues" evidence="1">
    <location>
        <begin position="379"/>
        <end position="390"/>
    </location>
</feature>
<feature type="compositionally biased region" description="Basic and acidic residues" evidence="1">
    <location>
        <begin position="204"/>
        <end position="213"/>
    </location>
</feature>
<reference evidence="2 3" key="1">
    <citation type="submission" date="2017-12" db="EMBL/GenBank/DDBJ databases">
        <title>Comparative genomics of Botrytis spp.</title>
        <authorList>
            <person name="Valero-Jimenez C.A."/>
            <person name="Tapia P."/>
            <person name="Veloso J."/>
            <person name="Silva-Moreno E."/>
            <person name="Staats M."/>
            <person name="Valdes J.H."/>
            <person name="Van Kan J.A.L."/>
        </authorList>
    </citation>
    <scope>NUCLEOTIDE SEQUENCE [LARGE SCALE GENOMIC DNA]</scope>
    <source>
        <strain evidence="2 3">MUCL3349</strain>
    </source>
</reference>
<dbReference type="EMBL" id="PQXO01001610">
    <property type="protein sequence ID" value="TGO80852.1"/>
    <property type="molecule type" value="Genomic_DNA"/>
</dbReference>
<evidence type="ECO:0000256" key="1">
    <source>
        <dbReference type="SAM" id="MobiDB-lite"/>
    </source>
</evidence>
<feature type="region of interest" description="Disordered" evidence="1">
    <location>
        <begin position="236"/>
        <end position="405"/>
    </location>
</feature>
<feature type="compositionally biased region" description="Polar residues" evidence="1">
    <location>
        <begin position="342"/>
        <end position="357"/>
    </location>
</feature>
<feature type="region of interest" description="Disordered" evidence="1">
    <location>
        <begin position="39"/>
        <end position="120"/>
    </location>
</feature>
<dbReference type="Proteomes" id="UP000297280">
    <property type="component" value="Unassembled WGS sequence"/>
</dbReference>
<sequence>MALDSTRQEAADDGGCKSRTRHIDDGDVCLPSIKEVLQYTTPKKNDPMLGDSSLDNTIQEDKGMGLGETDELSSEEDSLDPISYKRSSTERDQSSLGTQDSPFILDDDEPEAPNLQTTSVSTSVNLSNYEEWWDVEKGCFVAADPPLEQDALAPTPTQDQPGSHQHFSGTLWDQAELPDNDEAEQCVSVEPVSQSLPTPLGENDGERKNKNISEHAADLSLLLNKQKSVSATVLGPIYDDRGSTEPLQPDNELGLNQSETGYGRSKELGHSSPPHHRDHDEDQPEERQDEETMNNEDERARDKSKQMQMHKEETNGSCHFERGAGTTNDEDEGDSRPGKWQKPTSLPTYSLKSPRANSQKRHLRPRHRLITRRSATPLEEDKLPSQDRYSRLSTPIDNSHVRGSQSPPHIELAAVAKYQEWSLQGFLKRTRIGDKTTYDISFELGHGPEHVHHSILSEMLNTSSNKPILAKTVVPSRL</sequence>
<name>A0A4Z1KBF2_9HELO</name>
<feature type="compositionally biased region" description="Polar residues" evidence="1">
    <location>
        <begin position="391"/>
        <end position="405"/>
    </location>
</feature>
<gene>
    <name evidence="2" type="ORF">BPOR_1620g00010</name>
</gene>
<feature type="compositionally biased region" description="Acidic residues" evidence="1">
    <location>
        <begin position="281"/>
        <end position="295"/>
    </location>
</feature>
<feature type="compositionally biased region" description="Basic and acidic residues" evidence="1">
    <location>
        <begin position="296"/>
        <end position="322"/>
    </location>
</feature>
<feature type="compositionally biased region" description="Polar residues" evidence="1">
    <location>
        <begin position="155"/>
        <end position="168"/>
    </location>
</feature>
<feature type="compositionally biased region" description="Basic residues" evidence="1">
    <location>
        <begin position="358"/>
        <end position="371"/>
    </location>
</feature>
<accession>A0A4Z1KBF2</accession>
<organism evidence="2 3">
    <name type="scientific">Botrytis porri</name>
    <dbReference type="NCBI Taxonomy" id="87229"/>
    <lineage>
        <taxon>Eukaryota</taxon>
        <taxon>Fungi</taxon>
        <taxon>Dikarya</taxon>
        <taxon>Ascomycota</taxon>
        <taxon>Pezizomycotina</taxon>
        <taxon>Leotiomycetes</taxon>
        <taxon>Helotiales</taxon>
        <taxon>Sclerotiniaceae</taxon>
        <taxon>Botrytis</taxon>
    </lineage>
</organism>
<feature type="compositionally biased region" description="Acidic residues" evidence="1">
    <location>
        <begin position="68"/>
        <end position="79"/>
    </location>
</feature>
<comment type="caution">
    <text evidence="2">The sequence shown here is derived from an EMBL/GenBank/DDBJ whole genome shotgun (WGS) entry which is preliminary data.</text>
</comment>
<dbReference type="AlphaFoldDB" id="A0A4Z1KBF2"/>
<evidence type="ECO:0000313" key="3">
    <source>
        <dbReference type="Proteomes" id="UP000297280"/>
    </source>
</evidence>
<protein>
    <submittedName>
        <fullName evidence="2">Uncharacterized protein</fullName>
    </submittedName>
</protein>
<feature type="compositionally biased region" description="Basic and acidic residues" evidence="1">
    <location>
        <begin position="1"/>
        <end position="25"/>
    </location>
</feature>
<feature type="region of interest" description="Disordered" evidence="1">
    <location>
        <begin position="1"/>
        <end position="27"/>
    </location>
</feature>
<feature type="compositionally biased region" description="Basic and acidic residues" evidence="1">
    <location>
        <begin position="264"/>
        <end position="280"/>
    </location>
</feature>
<keyword evidence="3" id="KW-1185">Reference proteome</keyword>
<evidence type="ECO:0000313" key="2">
    <source>
        <dbReference type="EMBL" id="TGO80852.1"/>
    </source>
</evidence>